<sequence>MSSLSGTVSVPRCPVIFDGINYNHWAQHMRLHMCGQRLWDVLFGELACPPFPLAQAMPTFSAQTTDEDRAKAQEEYDDALETYQGQYVMYKTWLDEDACASAILVASMEVHLTGDVVTLASAHFTWTHLRDRYAPTGDALYLAMCCQRQWSHMDLRRIYDFLTRLRSEYESIRAQLLARHPRVTLMEALTEIHSEEIRLREAGDPYVTALPHCFCFDRIDAWVSWLVLALAAMILSIFGSLTGFVFLPLRLPVFLLLLPPLNPLTQVYSRRPRVMEPSVDASPVAPPRYNLRDRNLVTIRPEDRYGYVATVLAEPSSYRDAVIHQEWQHAMAEELVALERTGTWDLVPLPSHVRPITCKGIFKLDVKNAFLNGGLHEEVYMRPPLGYSVPEGMVCRLRGSLYGLKQAPRAWFQRFASVVTAAGFSASAHDPALFVHTSPRGRIILLLYVDDMIITGDDADFIACLNAQFLMSDLGSLRYFLGIEGTIFCCHFFPRSTSLQLQGYSDATWASDSSDGKSLFAYCVFLGGSLIAWKTKKQTAVSCSSAEAELRAMALLTAEVTWLRWLLEDLGVSVTSPTSLLSDSTGAISIARDPIKHELTKHIGVDASYTRTQVQDQVIALQYVPSELQLADFFTKAQTRAQHRIAEGILYDSRKDLNKLNNGRTTDRDKIAATSALLQALEVAGLLESGMKNMLTPGEQDLYPVEQALNKCVSLYKEPHTRKFVSKTLKNEYIRCLRRLTGIVQSDFAVSEALTLQGLLAEAQQILEELGHESN</sequence>
<reference evidence="4" key="1">
    <citation type="journal article" date="2005" name="Nature">
        <title>The map-based sequence of the rice genome.</title>
        <authorList>
            <consortium name="International rice genome sequencing project (IRGSP)"/>
            <person name="Matsumoto T."/>
            <person name="Wu J."/>
            <person name="Kanamori H."/>
            <person name="Katayose Y."/>
            <person name="Fujisawa M."/>
            <person name="Namiki N."/>
            <person name="Mizuno H."/>
            <person name="Yamamoto K."/>
            <person name="Antonio B.A."/>
            <person name="Baba T."/>
            <person name="Sakata K."/>
            <person name="Nagamura Y."/>
            <person name="Aoki H."/>
            <person name="Arikawa K."/>
            <person name="Arita K."/>
            <person name="Bito T."/>
            <person name="Chiden Y."/>
            <person name="Fujitsuka N."/>
            <person name="Fukunaka R."/>
            <person name="Hamada M."/>
            <person name="Harada C."/>
            <person name="Hayashi A."/>
            <person name="Hijishita S."/>
            <person name="Honda M."/>
            <person name="Hosokawa S."/>
            <person name="Ichikawa Y."/>
            <person name="Idonuma A."/>
            <person name="Iijima M."/>
            <person name="Ikeda M."/>
            <person name="Ikeno M."/>
            <person name="Ito K."/>
            <person name="Ito S."/>
            <person name="Ito T."/>
            <person name="Ito Y."/>
            <person name="Ito Y."/>
            <person name="Iwabuchi A."/>
            <person name="Kamiya K."/>
            <person name="Karasawa W."/>
            <person name="Kurita K."/>
            <person name="Katagiri S."/>
            <person name="Kikuta A."/>
            <person name="Kobayashi H."/>
            <person name="Kobayashi N."/>
            <person name="Machita K."/>
            <person name="Maehara T."/>
            <person name="Masukawa M."/>
            <person name="Mizubayashi T."/>
            <person name="Mukai Y."/>
            <person name="Nagasaki H."/>
            <person name="Nagata Y."/>
            <person name="Naito S."/>
            <person name="Nakashima M."/>
            <person name="Nakama Y."/>
            <person name="Nakamichi Y."/>
            <person name="Nakamura M."/>
            <person name="Meguro A."/>
            <person name="Negishi M."/>
            <person name="Ohta I."/>
            <person name="Ohta T."/>
            <person name="Okamoto M."/>
            <person name="Ono N."/>
            <person name="Saji S."/>
            <person name="Sakaguchi M."/>
            <person name="Sakai K."/>
            <person name="Shibata M."/>
            <person name="Shimokawa T."/>
            <person name="Song J."/>
            <person name="Takazaki Y."/>
            <person name="Terasawa K."/>
            <person name="Tsugane M."/>
            <person name="Tsuji K."/>
            <person name="Ueda S."/>
            <person name="Waki K."/>
            <person name="Yamagata H."/>
            <person name="Yamamoto M."/>
            <person name="Yamamoto S."/>
            <person name="Yamane H."/>
            <person name="Yoshiki S."/>
            <person name="Yoshihara R."/>
            <person name="Yukawa K."/>
            <person name="Zhong H."/>
            <person name="Yano M."/>
            <person name="Yuan Q."/>
            <person name="Ouyang S."/>
            <person name="Liu J."/>
            <person name="Jones K.M."/>
            <person name="Gansberger K."/>
            <person name="Moffat K."/>
            <person name="Hill J."/>
            <person name="Bera J."/>
            <person name="Fadrosh D."/>
            <person name="Jin S."/>
            <person name="Johri S."/>
            <person name="Kim M."/>
            <person name="Overton L."/>
            <person name="Reardon M."/>
            <person name="Tsitrin T."/>
            <person name="Vuong H."/>
            <person name="Weaver B."/>
            <person name="Ciecko A."/>
            <person name="Tallon L."/>
            <person name="Jackson J."/>
            <person name="Pai G."/>
            <person name="Aken S.V."/>
            <person name="Utterback T."/>
            <person name="Reidmuller S."/>
            <person name="Feldblyum T."/>
            <person name="Hsiao J."/>
            <person name="Zismann V."/>
            <person name="Iobst S."/>
            <person name="de Vazeille A.R."/>
            <person name="Buell C.R."/>
            <person name="Ying K."/>
            <person name="Li Y."/>
            <person name="Lu T."/>
            <person name="Huang Y."/>
            <person name="Zhao Q."/>
            <person name="Feng Q."/>
            <person name="Zhang L."/>
            <person name="Zhu J."/>
            <person name="Weng Q."/>
            <person name="Mu J."/>
            <person name="Lu Y."/>
            <person name="Fan D."/>
            <person name="Liu Y."/>
            <person name="Guan J."/>
            <person name="Zhang Y."/>
            <person name="Yu S."/>
            <person name="Liu X."/>
            <person name="Zhang Y."/>
            <person name="Hong G."/>
            <person name="Han B."/>
            <person name="Choisne N."/>
            <person name="Demange N."/>
            <person name="Orjeda G."/>
            <person name="Samain S."/>
            <person name="Cattolico L."/>
            <person name="Pelletier E."/>
            <person name="Couloux A."/>
            <person name="Segurens B."/>
            <person name="Wincker P."/>
            <person name="D'Hont A."/>
            <person name="Scarpelli C."/>
            <person name="Weissenbach J."/>
            <person name="Salanoubat M."/>
            <person name="Quetier F."/>
            <person name="Yu Y."/>
            <person name="Kim H.R."/>
            <person name="Rambo T."/>
            <person name="Currie J."/>
            <person name="Collura K."/>
            <person name="Luo M."/>
            <person name="Yang T."/>
            <person name="Ammiraju J.S.S."/>
            <person name="Engler F."/>
            <person name="Soderlund C."/>
            <person name="Wing R.A."/>
            <person name="Palmer L.E."/>
            <person name="de la Bastide M."/>
            <person name="Spiegel L."/>
            <person name="Nascimento L."/>
            <person name="Zutavern T."/>
            <person name="O'Shaughnessy A."/>
            <person name="Dike S."/>
            <person name="Dedhia N."/>
            <person name="Preston R."/>
            <person name="Balija V."/>
            <person name="McCombie W.R."/>
            <person name="Chow T."/>
            <person name="Chen H."/>
            <person name="Chung M."/>
            <person name="Chen C."/>
            <person name="Shaw J."/>
            <person name="Wu H."/>
            <person name="Hsiao K."/>
            <person name="Chao Y."/>
            <person name="Chu M."/>
            <person name="Cheng C."/>
            <person name="Hour A."/>
            <person name="Lee P."/>
            <person name="Lin S."/>
            <person name="Lin Y."/>
            <person name="Liou J."/>
            <person name="Liu S."/>
            <person name="Hsing Y."/>
            <person name="Raghuvanshi S."/>
            <person name="Mohanty A."/>
            <person name="Bharti A.K."/>
            <person name="Gaur A."/>
            <person name="Gupta V."/>
            <person name="Kumar D."/>
            <person name="Ravi V."/>
            <person name="Vij S."/>
            <person name="Kapur A."/>
            <person name="Khurana P."/>
            <person name="Khurana P."/>
            <person name="Khurana J.P."/>
            <person name="Tyagi A.K."/>
            <person name="Gaikwad K."/>
            <person name="Singh A."/>
            <person name="Dalal V."/>
            <person name="Srivastava S."/>
            <person name="Dixit A."/>
            <person name="Pal A.K."/>
            <person name="Ghazi I.A."/>
            <person name="Yadav M."/>
            <person name="Pandit A."/>
            <person name="Bhargava A."/>
            <person name="Sureshbabu K."/>
            <person name="Batra K."/>
            <person name="Sharma T.R."/>
            <person name="Mohapatra T."/>
            <person name="Singh N.K."/>
            <person name="Messing J."/>
            <person name="Nelson A.B."/>
            <person name="Fuks G."/>
            <person name="Kavchok S."/>
            <person name="Keizer G."/>
            <person name="Linton E."/>
            <person name="Llaca V."/>
            <person name="Song R."/>
            <person name="Tanyolac B."/>
            <person name="Young S."/>
            <person name="Ho-Il K."/>
            <person name="Hahn J.H."/>
            <person name="Sangsakoo G."/>
            <person name="Vanavichit A."/>
            <person name="de Mattos Luiz.A.T."/>
            <person name="Zimmer P.D."/>
            <person name="Malone G."/>
            <person name="Dellagostin O."/>
            <person name="de Oliveira A.C."/>
            <person name="Bevan M."/>
            <person name="Bancroft I."/>
            <person name="Minx P."/>
            <person name="Cordum H."/>
            <person name="Wilson R."/>
            <person name="Cheng Z."/>
            <person name="Jin W."/>
            <person name="Jiang J."/>
            <person name="Leong S.A."/>
            <person name="Iwama H."/>
            <person name="Gojobori T."/>
            <person name="Itoh T."/>
            <person name="Niimura Y."/>
            <person name="Fujii Y."/>
            <person name="Habara T."/>
            <person name="Sakai H."/>
            <person name="Sato Y."/>
            <person name="Wilson G."/>
            <person name="Kumar K."/>
            <person name="McCouch S."/>
            <person name="Juretic N."/>
            <person name="Hoen D."/>
            <person name="Wright S."/>
            <person name="Bruskiewich R."/>
            <person name="Bureau T."/>
            <person name="Miyao A."/>
            <person name="Hirochika H."/>
            <person name="Nishikawa T."/>
            <person name="Kadowaki K."/>
            <person name="Sugiura M."/>
            <person name="Burr B."/>
            <person name="Sasaki T."/>
        </authorList>
    </citation>
    <scope>NUCLEOTIDE SEQUENCE [LARGE SCALE GENOMIC DNA]</scope>
    <source>
        <strain evidence="4">cv. Nipponbare</strain>
    </source>
</reference>
<dbReference type="InterPro" id="IPR013103">
    <property type="entry name" value="RVT_2"/>
</dbReference>
<evidence type="ECO:0000313" key="3">
    <source>
        <dbReference type="EMBL" id="CAE05126.1"/>
    </source>
</evidence>
<keyword evidence="1" id="KW-0812">Transmembrane</keyword>
<dbReference type="SUPFAM" id="SSF56672">
    <property type="entry name" value="DNA/RNA polymerases"/>
    <property type="match status" value="1"/>
</dbReference>
<dbReference type="InterPro" id="IPR043502">
    <property type="entry name" value="DNA/RNA_pol_sf"/>
</dbReference>
<evidence type="ECO:0000256" key="1">
    <source>
        <dbReference type="SAM" id="Phobius"/>
    </source>
</evidence>
<proteinExistence type="predicted"/>
<keyword evidence="1" id="KW-0472">Membrane</keyword>
<protein>
    <submittedName>
        <fullName evidence="3">OSJNBa0079F16.2 protein</fullName>
    </submittedName>
</protein>
<dbReference type="Proteomes" id="UP000000763">
    <property type="component" value="Chromosome 4"/>
</dbReference>
<dbReference type="PANTHER" id="PTHR11439:SF461">
    <property type="entry name" value="OS10G0432200 PROTEIN"/>
    <property type="match status" value="1"/>
</dbReference>
<accession>I7HK35</accession>
<dbReference type="PANTHER" id="PTHR11439">
    <property type="entry name" value="GAG-POL-RELATED RETROTRANSPOSON"/>
    <property type="match status" value="1"/>
</dbReference>
<evidence type="ECO:0000259" key="2">
    <source>
        <dbReference type="Pfam" id="PF07727"/>
    </source>
</evidence>
<gene>
    <name evidence="3" type="ORF">OSJNBa0079F16.2</name>
</gene>
<dbReference type="Pfam" id="PF07727">
    <property type="entry name" value="RVT_2"/>
    <property type="match status" value="1"/>
</dbReference>
<dbReference type="CDD" id="cd09272">
    <property type="entry name" value="RNase_HI_RT_Ty1"/>
    <property type="match status" value="1"/>
</dbReference>
<feature type="transmembrane region" description="Helical" evidence="1">
    <location>
        <begin position="222"/>
        <end position="247"/>
    </location>
</feature>
<dbReference type="AlphaFoldDB" id="I7HK35"/>
<organism evidence="3 4">
    <name type="scientific">Oryza sativa subsp. japonica</name>
    <name type="common">Rice</name>
    <dbReference type="NCBI Taxonomy" id="39947"/>
    <lineage>
        <taxon>Eukaryota</taxon>
        <taxon>Viridiplantae</taxon>
        <taxon>Streptophyta</taxon>
        <taxon>Embryophyta</taxon>
        <taxon>Tracheophyta</taxon>
        <taxon>Spermatophyta</taxon>
        <taxon>Magnoliopsida</taxon>
        <taxon>Liliopsida</taxon>
        <taxon>Poales</taxon>
        <taxon>Poaceae</taxon>
        <taxon>BOP clade</taxon>
        <taxon>Oryzoideae</taxon>
        <taxon>Oryzeae</taxon>
        <taxon>Oryzinae</taxon>
        <taxon>Oryza</taxon>
        <taxon>Oryza sativa</taxon>
    </lineage>
</organism>
<reference evidence="4" key="2">
    <citation type="journal article" date="2008" name="Nucleic Acids Res.">
        <title>The rice annotation project database (RAP-DB): 2008 update.</title>
        <authorList>
            <consortium name="The rice annotation project (RAP)"/>
        </authorList>
    </citation>
    <scope>GENOME REANNOTATION</scope>
    <source>
        <strain evidence="4">cv. Nipponbare</strain>
    </source>
</reference>
<keyword evidence="1" id="KW-1133">Transmembrane helix</keyword>
<dbReference type="EMBL" id="AL731614">
    <property type="protein sequence ID" value="CAE05126.1"/>
    <property type="molecule type" value="Genomic_DNA"/>
</dbReference>
<evidence type="ECO:0000313" key="4">
    <source>
        <dbReference type="Proteomes" id="UP000000763"/>
    </source>
</evidence>
<feature type="domain" description="Reverse transcriptase Ty1/copia-type" evidence="2">
    <location>
        <begin position="361"/>
        <end position="484"/>
    </location>
</feature>
<name>I7HK35_ORYSJ</name>